<dbReference type="InterPro" id="IPR002549">
    <property type="entry name" value="AI-2E-like"/>
</dbReference>
<dbReference type="PANTHER" id="PTHR21716">
    <property type="entry name" value="TRANSMEMBRANE PROTEIN"/>
    <property type="match status" value="1"/>
</dbReference>
<evidence type="ECO:0000256" key="1">
    <source>
        <dbReference type="ARBA" id="ARBA00004651"/>
    </source>
</evidence>
<comment type="subcellular location">
    <subcellularLocation>
        <location evidence="1">Cell membrane</location>
        <topology evidence="1">Multi-pass membrane protein</topology>
    </subcellularLocation>
</comment>
<reference evidence="10" key="1">
    <citation type="submission" date="2017-09" db="EMBL/GenBank/DDBJ databases">
        <title>Depth-based differentiation of microbial function through sediment-hosted aquifers and enrichment of novel symbionts in the deep terrestrial subsurface.</title>
        <authorList>
            <person name="Probst A.J."/>
            <person name="Ladd B."/>
            <person name="Jarett J.K."/>
            <person name="Geller-Mcgrath D.E."/>
            <person name="Sieber C.M.K."/>
            <person name="Emerson J.B."/>
            <person name="Anantharaman K."/>
            <person name="Thomas B.C."/>
            <person name="Malmstrom R."/>
            <person name="Stieglmeier M."/>
            <person name="Klingl A."/>
            <person name="Woyke T."/>
            <person name="Ryan C.M."/>
            <person name="Banfield J.F."/>
        </authorList>
    </citation>
    <scope>NUCLEOTIDE SEQUENCE [LARGE SCALE GENOMIC DNA]</scope>
</reference>
<dbReference type="AlphaFoldDB" id="A0A2M6WDU4"/>
<keyword evidence="5 8" id="KW-0812">Transmembrane</keyword>
<gene>
    <name evidence="9" type="ORF">COU17_03075</name>
</gene>
<accession>A0A2M6WDU4</accession>
<evidence type="ECO:0000256" key="7">
    <source>
        <dbReference type="ARBA" id="ARBA00023136"/>
    </source>
</evidence>
<dbReference type="GO" id="GO:0055085">
    <property type="term" value="P:transmembrane transport"/>
    <property type="evidence" value="ECO:0007669"/>
    <property type="project" value="TreeGrafter"/>
</dbReference>
<evidence type="ECO:0000256" key="8">
    <source>
        <dbReference type="SAM" id="Phobius"/>
    </source>
</evidence>
<feature type="transmembrane region" description="Helical" evidence="8">
    <location>
        <begin position="264"/>
        <end position="285"/>
    </location>
</feature>
<feature type="transmembrane region" description="Helical" evidence="8">
    <location>
        <begin position="149"/>
        <end position="175"/>
    </location>
</feature>
<evidence type="ECO:0000313" key="9">
    <source>
        <dbReference type="EMBL" id="PIT90914.1"/>
    </source>
</evidence>
<dbReference type="EMBL" id="PFBJ01000018">
    <property type="protein sequence ID" value="PIT90914.1"/>
    <property type="molecule type" value="Genomic_DNA"/>
</dbReference>
<evidence type="ECO:0008006" key="11">
    <source>
        <dbReference type="Google" id="ProtNLM"/>
    </source>
</evidence>
<dbReference type="Proteomes" id="UP000228809">
    <property type="component" value="Unassembled WGS sequence"/>
</dbReference>
<evidence type="ECO:0000313" key="10">
    <source>
        <dbReference type="Proteomes" id="UP000228809"/>
    </source>
</evidence>
<feature type="transmembrane region" description="Helical" evidence="8">
    <location>
        <begin position="12"/>
        <end position="32"/>
    </location>
</feature>
<keyword evidence="7 8" id="KW-0472">Membrane</keyword>
<evidence type="ECO:0000256" key="3">
    <source>
        <dbReference type="ARBA" id="ARBA00022448"/>
    </source>
</evidence>
<keyword evidence="6 8" id="KW-1133">Transmembrane helix</keyword>
<feature type="transmembrane region" description="Helical" evidence="8">
    <location>
        <begin position="65"/>
        <end position="87"/>
    </location>
</feature>
<evidence type="ECO:0000256" key="2">
    <source>
        <dbReference type="ARBA" id="ARBA00009773"/>
    </source>
</evidence>
<feature type="transmembrane region" description="Helical" evidence="8">
    <location>
        <begin position="209"/>
        <end position="231"/>
    </location>
</feature>
<dbReference type="Pfam" id="PF01594">
    <property type="entry name" value="AI-2E_transport"/>
    <property type="match status" value="1"/>
</dbReference>
<keyword evidence="4" id="KW-1003">Cell membrane</keyword>
<feature type="transmembrane region" description="Helical" evidence="8">
    <location>
        <begin position="305"/>
        <end position="335"/>
    </location>
</feature>
<comment type="similarity">
    <text evidence="2">Belongs to the autoinducer-2 exporter (AI-2E) (TC 2.A.86) family.</text>
</comment>
<name>A0A2M6WDU4_9BACT</name>
<evidence type="ECO:0000256" key="5">
    <source>
        <dbReference type="ARBA" id="ARBA00022692"/>
    </source>
</evidence>
<sequence>MSEQGRNITIRINSGTIIRAILIVVGAALLFYLHELALVVLTAIVIASSIEPATKWFMKRRVPRVAAVLSVYLLFFGTLFGLFFFFLPPILSEAVKFLGALPHYLQAFDALNPFTHNTFLGNPSFAEGFSSSQVIADLRALFSSASDSFFSTVNIVFGGVLSFVLIIVFSFYFAMQETSIDGFLRVVTPVKHQDYVVDLWRRSQLKIGLWMQGQLLLALIVGVLVYLGLTILDVKHALLLALIAALFELIPVFGPILSAIPATIVGFVDGGATIGLLVIGLYIIIQQFENHLIYPLVVTKVVGVPPLLVILALLVGAQLAGFLGIILSVPVAAVIQELVSDMQRTRNGKLETASGEA</sequence>
<evidence type="ECO:0000256" key="6">
    <source>
        <dbReference type="ARBA" id="ARBA00022989"/>
    </source>
</evidence>
<organism evidence="9 10">
    <name type="scientific">Candidatus Kaiserbacteria bacterium CG10_big_fil_rev_8_21_14_0_10_49_17</name>
    <dbReference type="NCBI Taxonomy" id="1974609"/>
    <lineage>
        <taxon>Bacteria</taxon>
        <taxon>Candidatus Kaiseribacteriota</taxon>
    </lineage>
</organism>
<dbReference type="GO" id="GO:0005886">
    <property type="term" value="C:plasma membrane"/>
    <property type="evidence" value="ECO:0007669"/>
    <property type="project" value="UniProtKB-SubCell"/>
</dbReference>
<proteinExistence type="inferred from homology"/>
<evidence type="ECO:0000256" key="4">
    <source>
        <dbReference type="ARBA" id="ARBA00022475"/>
    </source>
</evidence>
<comment type="caution">
    <text evidence="9">The sequence shown here is derived from an EMBL/GenBank/DDBJ whole genome shotgun (WGS) entry which is preliminary data.</text>
</comment>
<protein>
    <recommendedName>
        <fullName evidence="11">AI-2E family transporter</fullName>
    </recommendedName>
</protein>
<dbReference type="PANTHER" id="PTHR21716:SF53">
    <property type="entry name" value="PERMEASE PERM-RELATED"/>
    <property type="match status" value="1"/>
</dbReference>
<feature type="transmembrane region" description="Helical" evidence="8">
    <location>
        <begin position="237"/>
        <end position="257"/>
    </location>
</feature>
<keyword evidence="3" id="KW-0813">Transport</keyword>